<dbReference type="EMBL" id="JBHRWO010000010">
    <property type="protein sequence ID" value="MFC3493021.1"/>
    <property type="molecule type" value="Genomic_DNA"/>
</dbReference>
<evidence type="ECO:0000313" key="3">
    <source>
        <dbReference type="Proteomes" id="UP001595712"/>
    </source>
</evidence>
<evidence type="ECO:0008006" key="4">
    <source>
        <dbReference type="Google" id="ProtNLM"/>
    </source>
</evidence>
<sequence>MPDSYGEGGEFAADLGELYEVATKGLRPLSNEYSRFSSAFEDSTQYDLDQPPSGGTVSSGQSALRSGGAVTALRDDLQYVFAKSCENVESAAVTLIDVANNYAASDEDTQSDFDAFLADNDLAGPTLAPPKPPVYPDGRNQAVPRA</sequence>
<evidence type="ECO:0000313" key="2">
    <source>
        <dbReference type="EMBL" id="MFC3493021.1"/>
    </source>
</evidence>
<dbReference type="RefSeq" id="WP_387974664.1">
    <property type="nucleotide sequence ID" value="NZ_JBHRWO010000010.1"/>
</dbReference>
<feature type="region of interest" description="Disordered" evidence="1">
    <location>
        <begin position="114"/>
        <end position="146"/>
    </location>
</feature>
<gene>
    <name evidence="2" type="ORF">ACFO8M_11045</name>
</gene>
<name>A0ABV7PYB8_9ACTN</name>
<feature type="compositionally biased region" description="Low complexity" evidence="1">
    <location>
        <begin position="114"/>
        <end position="123"/>
    </location>
</feature>
<keyword evidence="3" id="KW-1185">Reference proteome</keyword>
<proteinExistence type="predicted"/>
<evidence type="ECO:0000256" key="1">
    <source>
        <dbReference type="SAM" id="MobiDB-lite"/>
    </source>
</evidence>
<protein>
    <recommendedName>
        <fullName evidence="4">ESX-1 secretion-associated protein</fullName>
    </recommendedName>
</protein>
<feature type="region of interest" description="Disordered" evidence="1">
    <location>
        <begin position="42"/>
        <end position="65"/>
    </location>
</feature>
<accession>A0ABV7PYB8</accession>
<feature type="compositionally biased region" description="Polar residues" evidence="1">
    <location>
        <begin position="42"/>
        <end position="64"/>
    </location>
</feature>
<reference evidence="3" key="1">
    <citation type="journal article" date="2019" name="Int. J. Syst. Evol. Microbiol.">
        <title>The Global Catalogue of Microorganisms (GCM) 10K type strain sequencing project: providing services to taxonomists for standard genome sequencing and annotation.</title>
        <authorList>
            <consortium name="The Broad Institute Genomics Platform"/>
            <consortium name="The Broad Institute Genome Sequencing Center for Infectious Disease"/>
            <person name="Wu L."/>
            <person name="Ma J."/>
        </authorList>
    </citation>
    <scope>NUCLEOTIDE SEQUENCE [LARGE SCALE GENOMIC DNA]</scope>
    <source>
        <strain evidence="3">CGMCC 4.7396</strain>
    </source>
</reference>
<dbReference type="Proteomes" id="UP001595712">
    <property type="component" value="Unassembled WGS sequence"/>
</dbReference>
<comment type="caution">
    <text evidence="2">The sequence shown here is derived from an EMBL/GenBank/DDBJ whole genome shotgun (WGS) entry which is preliminary data.</text>
</comment>
<organism evidence="2 3">
    <name type="scientific">Glycomyces rhizosphaerae</name>
    <dbReference type="NCBI Taxonomy" id="2054422"/>
    <lineage>
        <taxon>Bacteria</taxon>
        <taxon>Bacillati</taxon>
        <taxon>Actinomycetota</taxon>
        <taxon>Actinomycetes</taxon>
        <taxon>Glycomycetales</taxon>
        <taxon>Glycomycetaceae</taxon>
        <taxon>Glycomyces</taxon>
    </lineage>
</organism>